<dbReference type="KEGG" id="pbap:Pla133_35100"/>
<organism evidence="2 3">
    <name type="scientific">Engelhardtia mirabilis</name>
    <dbReference type="NCBI Taxonomy" id="2528011"/>
    <lineage>
        <taxon>Bacteria</taxon>
        <taxon>Pseudomonadati</taxon>
        <taxon>Planctomycetota</taxon>
        <taxon>Planctomycetia</taxon>
        <taxon>Planctomycetia incertae sedis</taxon>
        <taxon>Engelhardtia</taxon>
    </lineage>
</organism>
<dbReference type="EMBL" id="CP036287">
    <property type="protein sequence ID" value="QDU68413.1"/>
    <property type="molecule type" value="Genomic_DNA"/>
</dbReference>
<sequence precursor="true">MRTPILPLLLPAAIGLSAGLGFAGDPSVNQYGSACGSAPGLTLLSSPVAGTSLDFQVSGDPLGVQILGTGFSDTHFGGQPILPFNLASLGFPSGCSLYNSLDLTNVYSGGTGVHLDSFNLPPSSAGVPFYMQVLELSLFPQGYTGTSDGTAVVIGDAGPNIGSISVTSGGDGTLITLTGTGFNTPAKDNCVGIAGKGLGIIQSGTSTSITVRVEGSAAAVGPIAILSGQRDLVPASSFIQLPGAPAIPGVAAFTGTPSASTMGTSAQSFNLVADPNFKPFVAVPPPAIASLVPGLKVKFDFDPCNAGDCLRVWMRIYENGRCHDVYFTDESGSFIGKTLAIPGNMSPQFCALWACAWIQQSLEPRIPGFKCDVEGGSIVLSVDLGTGITGFEGGFSVTTGC</sequence>
<feature type="signal peptide" evidence="1">
    <location>
        <begin position="1"/>
        <end position="23"/>
    </location>
</feature>
<gene>
    <name evidence="2" type="ORF">Pla133_35100</name>
</gene>
<keyword evidence="1" id="KW-0732">Signal</keyword>
<protein>
    <submittedName>
        <fullName evidence="2">Uncharacterized protein</fullName>
    </submittedName>
</protein>
<dbReference type="InterPro" id="IPR014756">
    <property type="entry name" value="Ig_E-set"/>
</dbReference>
<dbReference type="Proteomes" id="UP000316921">
    <property type="component" value="Chromosome"/>
</dbReference>
<feature type="chain" id="PRO_5022035560" evidence="1">
    <location>
        <begin position="24"/>
        <end position="401"/>
    </location>
</feature>
<evidence type="ECO:0000313" key="2">
    <source>
        <dbReference type="EMBL" id="QDU68413.1"/>
    </source>
</evidence>
<keyword evidence="3" id="KW-1185">Reference proteome</keyword>
<accession>A0A518BN97</accession>
<dbReference type="Gene3D" id="2.60.40.10">
    <property type="entry name" value="Immunoglobulins"/>
    <property type="match status" value="1"/>
</dbReference>
<dbReference type="InterPro" id="IPR013783">
    <property type="entry name" value="Ig-like_fold"/>
</dbReference>
<reference evidence="2 3" key="1">
    <citation type="submission" date="2019-02" db="EMBL/GenBank/DDBJ databases">
        <title>Deep-cultivation of Planctomycetes and their phenomic and genomic characterization uncovers novel biology.</title>
        <authorList>
            <person name="Wiegand S."/>
            <person name="Jogler M."/>
            <person name="Boedeker C."/>
            <person name="Pinto D."/>
            <person name="Vollmers J."/>
            <person name="Rivas-Marin E."/>
            <person name="Kohn T."/>
            <person name="Peeters S.H."/>
            <person name="Heuer A."/>
            <person name="Rast P."/>
            <person name="Oberbeckmann S."/>
            <person name="Bunk B."/>
            <person name="Jeske O."/>
            <person name="Meyerdierks A."/>
            <person name="Storesund J.E."/>
            <person name="Kallscheuer N."/>
            <person name="Luecker S."/>
            <person name="Lage O.M."/>
            <person name="Pohl T."/>
            <person name="Merkel B.J."/>
            <person name="Hornburger P."/>
            <person name="Mueller R.-W."/>
            <person name="Bruemmer F."/>
            <person name="Labrenz M."/>
            <person name="Spormann A.M."/>
            <person name="Op den Camp H."/>
            <person name="Overmann J."/>
            <person name="Amann R."/>
            <person name="Jetten M.S.M."/>
            <person name="Mascher T."/>
            <person name="Medema M.H."/>
            <person name="Devos D.P."/>
            <person name="Kaster A.-K."/>
            <person name="Ovreas L."/>
            <person name="Rohde M."/>
            <person name="Galperin M.Y."/>
            <person name="Jogler C."/>
        </authorList>
    </citation>
    <scope>NUCLEOTIDE SEQUENCE [LARGE SCALE GENOMIC DNA]</scope>
    <source>
        <strain evidence="2 3">Pla133</strain>
    </source>
</reference>
<evidence type="ECO:0000313" key="3">
    <source>
        <dbReference type="Proteomes" id="UP000316921"/>
    </source>
</evidence>
<proteinExistence type="predicted"/>
<dbReference type="AlphaFoldDB" id="A0A518BN97"/>
<dbReference type="RefSeq" id="WP_145067393.1">
    <property type="nucleotide sequence ID" value="NZ_CP036287.1"/>
</dbReference>
<evidence type="ECO:0000256" key="1">
    <source>
        <dbReference type="SAM" id="SignalP"/>
    </source>
</evidence>
<name>A0A518BN97_9BACT</name>
<dbReference type="SUPFAM" id="SSF81296">
    <property type="entry name" value="E set domains"/>
    <property type="match status" value="1"/>
</dbReference>